<comment type="caution">
    <text evidence="10">The sequence shown here is derived from an EMBL/GenBank/DDBJ whole genome shotgun (WGS) entry which is preliminary data.</text>
</comment>
<keyword evidence="6" id="KW-0067">ATP-binding</keyword>
<organism evidence="10 11">
    <name type="scientific">Candidatus Magasanikbacteria bacterium RIFCSPLOWO2_02_FULL_44_11</name>
    <dbReference type="NCBI Taxonomy" id="1798689"/>
    <lineage>
        <taxon>Bacteria</taxon>
        <taxon>Candidatus Magasanikiibacteriota</taxon>
    </lineage>
</organism>
<dbReference type="InterPro" id="IPR005259">
    <property type="entry name" value="PriA"/>
</dbReference>
<dbReference type="InterPro" id="IPR027417">
    <property type="entry name" value="P-loop_NTPase"/>
</dbReference>
<evidence type="ECO:0000256" key="5">
    <source>
        <dbReference type="ARBA" id="ARBA00022833"/>
    </source>
</evidence>
<dbReference type="PANTHER" id="PTHR30580">
    <property type="entry name" value="PRIMOSOMAL PROTEIN N"/>
    <property type="match status" value="1"/>
</dbReference>
<dbReference type="GO" id="GO:0006302">
    <property type="term" value="P:double-strand break repair"/>
    <property type="evidence" value="ECO:0007669"/>
    <property type="project" value="InterPro"/>
</dbReference>
<dbReference type="GO" id="GO:0006310">
    <property type="term" value="P:DNA recombination"/>
    <property type="evidence" value="ECO:0007669"/>
    <property type="project" value="InterPro"/>
</dbReference>
<evidence type="ECO:0000259" key="8">
    <source>
        <dbReference type="Pfam" id="PF17764"/>
    </source>
</evidence>
<evidence type="ECO:0000256" key="2">
    <source>
        <dbReference type="ARBA" id="ARBA00022705"/>
    </source>
</evidence>
<dbReference type="STRING" id="1798689.A3I29_02535"/>
<evidence type="ECO:0000313" key="11">
    <source>
        <dbReference type="Proteomes" id="UP000178726"/>
    </source>
</evidence>
<evidence type="ECO:0000256" key="7">
    <source>
        <dbReference type="ARBA" id="ARBA00023125"/>
    </source>
</evidence>
<evidence type="ECO:0000256" key="1">
    <source>
        <dbReference type="ARBA" id="ARBA00022515"/>
    </source>
</evidence>
<dbReference type="GO" id="GO:0003677">
    <property type="term" value="F:DNA binding"/>
    <property type="evidence" value="ECO:0007669"/>
    <property type="project" value="UniProtKB-KW"/>
</dbReference>
<dbReference type="InterPro" id="IPR040498">
    <property type="entry name" value="PriA_CRR"/>
</dbReference>
<keyword evidence="3" id="KW-0479">Metal-binding</keyword>
<keyword evidence="7" id="KW-0238">DNA-binding</keyword>
<dbReference type="AlphaFoldDB" id="A0A1F6NBF1"/>
<keyword evidence="1" id="KW-0639">Primosome</keyword>
<feature type="domain" description="Primosomal protein N' 3' DNA-binding" evidence="8">
    <location>
        <begin position="17"/>
        <end position="98"/>
    </location>
</feature>
<dbReference type="NCBIfam" id="TIGR00595">
    <property type="entry name" value="priA"/>
    <property type="match status" value="1"/>
</dbReference>
<dbReference type="EMBL" id="MFQK01000007">
    <property type="protein sequence ID" value="OGH81255.1"/>
    <property type="molecule type" value="Genomic_DNA"/>
</dbReference>
<dbReference type="Proteomes" id="UP000178726">
    <property type="component" value="Unassembled WGS sequence"/>
</dbReference>
<evidence type="ECO:0000256" key="4">
    <source>
        <dbReference type="ARBA" id="ARBA00022741"/>
    </source>
</evidence>
<keyword evidence="2" id="KW-0235">DNA replication</keyword>
<dbReference type="InterPro" id="IPR041222">
    <property type="entry name" value="PriA_3primeBD"/>
</dbReference>
<accession>A0A1F6NBF1</accession>
<name>A0A1F6NBF1_9BACT</name>
<dbReference type="Pfam" id="PF18319">
    <property type="entry name" value="Zn_ribbon_PriA"/>
    <property type="match status" value="1"/>
</dbReference>
<dbReference type="Pfam" id="PF17764">
    <property type="entry name" value="PriA_3primeBD"/>
    <property type="match status" value="1"/>
</dbReference>
<dbReference type="GO" id="GO:0006270">
    <property type="term" value="P:DNA replication initiation"/>
    <property type="evidence" value="ECO:0007669"/>
    <property type="project" value="TreeGrafter"/>
</dbReference>
<gene>
    <name evidence="10" type="ORF">A3I29_02535</name>
</gene>
<dbReference type="Gene3D" id="3.40.1440.60">
    <property type="entry name" value="PriA, 3(prime) DNA-binding domain"/>
    <property type="match status" value="1"/>
</dbReference>
<dbReference type="SUPFAM" id="SSF52540">
    <property type="entry name" value="P-loop containing nucleoside triphosphate hydrolases"/>
    <property type="match status" value="1"/>
</dbReference>
<dbReference type="Gene3D" id="3.40.50.300">
    <property type="entry name" value="P-loop containing nucleotide triphosphate hydrolases"/>
    <property type="match status" value="1"/>
</dbReference>
<protein>
    <submittedName>
        <fullName evidence="10">Primosomal protein N</fullName>
    </submittedName>
</protein>
<evidence type="ECO:0000256" key="3">
    <source>
        <dbReference type="ARBA" id="ARBA00022723"/>
    </source>
</evidence>
<dbReference type="GO" id="GO:0005524">
    <property type="term" value="F:ATP binding"/>
    <property type="evidence" value="ECO:0007669"/>
    <property type="project" value="UniProtKB-KW"/>
</dbReference>
<evidence type="ECO:0000259" key="9">
    <source>
        <dbReference type="Pfam" id="PF18319"/>
    </source>
</evidence>
<dbReference type="InterPro" id="IPR042115">
    <property type="entry name" value="PriA_3primeBD_sf"/>
</dbReference>
<dbReference type="PANTHER" id="PTHR30580:SF0">
    <property type="entry name" value="PRIMOSOMAL PROTEIN N"/>
    <property type="match status" value="1"/>
</dbReference>
<evidence type="ECO:0000256" key="6">
    <source>
        <dbReference type="ARBA" id="ARBA00022840"/>
    </source>
</evidence>
<reference evidence="10 11" key="1">
    <citation type="journal article" date="2016" name="Nat. Commun.">
        <title>Thousands of microbial genomes shed light on interconnected biogeochemical processes in an aquifer system.</title>
        <authorList>
            <person name="Anantharaman K."/>
            <person name="Brown C.T."/>
            <person name="Hug L.A."/>
            <person name="Sharon I."/>
            <person name="Castelle C.J."/>
            <person name="Probst A.J."/>
            <person name="Thomas B.C."/>
            <person name="Singh A."/>
            <person name="Wilkins M.J."/>
            <person name="Karaoz U."/>
            <person name="Brodie E.L."/>
            <person name="Williams K.H."/>
            <person name="Hubbard S.S."/>
            <person name="Banfield J.F."/>
        </authorList>
    </citation>
    <scope>NUCLEOTIDE SEQUENCE [LARGE SCALE GENOMIC DNA]</scope>
</reference>
<evidence type="ECO:0000313" key="10">
    <source>
        <dbReference type="EMBL" id="OGH81255.1"/>
    </source>
</evidence>
<keyword evidence="4" id="KW-0547">Nucleotide-binding</keyword>
<dbReference type="GO" id="GO:0043138">
    <property type="term" value="F:3'-5' DNA helicase activity"/>
    <property type="evidence" value="ECO:0007669"/>
    <property type="project" value="TreeGrafter"/>
</dbReference>
<feature type="domain" description="PriA DNA helicase Cys-rich region (CRR)" evidence="9">
    <location>
        <begin position="350"/>
        <end position="376"/>
    </location>
</feature>
<sequence length="619" mass="71084">MIAHVILAKRGTLHLPYFDYNVPPELEKTICAGQLVTIPFRTRIEWGIILSLAKTEAGSKTKDIIKIISPFPLIPPPQLAYLQEISELYHISLGFLVKSNLLPLKKRKLATLDERKPKFKPTKIKPTTKPSNFIYRSDLEKQNYLLQTIKKNEQTLILVPEVNDCLPLQALIEKTHPGSSVVITSSLTEKELFERWIAVWLNEKTVIIGTRGAIFLPFNKLHTVIIDNEGHDGHKSWDMAPRYHVRDAVFFMAKHHGANVHLLSHTPSIETYFFAKHGVYQSEPIALLPFEHKKYSLLNVSAERRGGNTSQLSADVIETLQAGGTVFLFCHRRGTMSYISCRDCQKVITCPKCERSLTFHRPTNNLRCHHCAYNQPMRPNCEKCNGINLALYGIGTDYVVQEIKKLLPNDKRPIITIDQDSENITIPDTAGLIVGTQYAWRFIPWEKLAAMVIVDADTPLFVPEYRTAERLWLELRDMLYRLPKKSPLLIQTNHPEHPLFAALSEPDIFYQQEIAQRKLLKYPPYRYLLKLVFGHLEETIVKKETLQAFETLTRLTKDIPDCTITSPYSLEPAYNKGRHWQAILIKLPYSAYKKYWRQIVALLPDSCKVDPNPLTIFTL</sequence>
<keyword evidence="5" id="KW-0862">Zinc</keyword>
<proteinExistence type="predicted"/>